<reference evidence="2 3" key="1">
    <citation type="submission" date="2017-07" db="EMBL/GenBank/DDBJ databases">
        <title>Complete Genome Sequence of the cosmetic ferment Vitreoscilla filiformis (ATCC15551).</title>
        <authorList>
            <person name="Contreras S."/>
            <person name="Sagory-Zalkind P."/>
            <person name="Blanquart H."/>
            <person name="Iltis A."/>
            <person name="Morand S.C."/>
        </authorList>
    </citation>
    <scope>NUCLEOTIDE SEQUENCE [LARGE SCALE GENOMIC DNA]</scope>
    <source>
        <strain evidence="2 3">ATCC 15551</strain>
    </source>
</reference>
<dbReference type="PROSITE" id="PS51085">
    <property type="entry name" value="2FE2S_FER_2"/>
    <property type="match status" value="1"/>
</dbReference>
<dbReference type="Proteomes" id="UP000199729">
    <property type="component" value="Chromosome"/>
</dbReference>
<dbReference type="RefSeq" id="WP_089416353.1">
    <property type="nucleotide sequence ID" value="NZ_CP022423.1"/>
</dbReference>
<keyword evidence="3" id="KW-1185">Reference proteome</keyword>
<dbReference type="EMBL" id="CP022423">
    <property type="protein sequence ID" value="ASM77166.1"/>
    <property type="molecule type" value="Genomic_DNA"/>
</dbReference>
<feature type="domain" description="2Fe-2S ferredoxin-type" evidence="1">
    <location>
        <begin position="1"/>
        <end position="94"/>
    </location>
</feature>
<dbReference type="OrthoDB" id="370747at2"/>
<proteinExistence type="predicted"/>
<organism evidence="2 3">
    <name type="scientific">Vitreoscilla filiformis</name>
    <dbReference type="NCBI Taxonomy" id="63"/>
    <lineage>
        <taxon>Bacteria</taxon>
        <taxon>Pseudomonadati</taxon>
        <taxon>Pseudomonadota</taxon>
        <taxon>Betaproteobacteria</taxon>
        <taxon>Neisseriales</taxon>
        <taxon>Neisseriaceae</taxon>
        <taxon>Vitreoscilla</taxon>
    </lineage>
</organism>
<dbReference type="Gene3D" id="3.10.20.30">
    <property type="match status" value="1"/>
</dbReference>
<name>A0A221KDT3_VITFI</name>
<dbReference type="GO" id="GO:0051537">
    <property type="term" value="F:2 iron, 2 sulfur cluster binding"/>
    <property type="evidence" value="ECO:0007669"/>
    <property type="project" value="InterPro"/>
</dbReference>
<dbReference type="KEGG" id="vff:VITFI_CDS1388"/>
<accession>A0A221KDT3</accession>
<dbReference type="AlphaFoldDB" id="A0A221KDT3"/>
<gene>
    <name evidence="2" type="ORF">VITFI_CDS1388</name>
</gene>
<evidence type="ECO:0000259" key="1">
    <source>
        <dbReference type="PROSITE" id="PS51085"/>
    </source>
</evidence>
<protein>
    <submittedName>
        <fullName evidence="2">Ferredoxin</fullName>
    </submittedName>
</protein>
<dbReference type="InterPro" id="IPR012675">
    <property type="entry name" value="Beta-grasp_dom_sf"/>
</dbReference>
<dbReference type="SUPFAM" id="SSF54292">
    <property type="entry name" value="2Fe-2S ferredoxin-like"/>
    <property type="match status" value="1"/>
</dbReference>
<dbReference type="PROSITE" id="PS00197">
    <property type="entry name" value="2FE2S_FER_1"/>
    <property type="match status" value="1"/>
</dbReference>
<evidence type="ECO:0000313" key="3">
    <source>
        <dbReference type="Proteomes" id="UP000199729"/>
    </source>
</evidence>
<dbReference type="InterPro" id="IPR036010">
    <property type="entry name" value="2Fe-2S_ferredoxin-like_sf"/>
</dbReference>
<dbReference type="CDD" id="cd00207">
    <property type="entry name" value="fer2"/>
    <property type="match status" value="1"/>
</dbReference>
<sequence>MKFQVQIQDTGETYRCDERDSVLTGMENLGRKGIPVGCRNGGCGVCKVEVVDGDYAARVMSREHVSEDDEACRRVLACRVRPRSDLQIKVIGKMKKSVCRVVEPAGALASPCST</sequence>
<evidence type="ECO:0000313" key="2">
    <source>
        <dbReference type="EMBL" id="ASM77166.1"/>
    </source>
</evidence>
<dbReference type="InterPro" id="IPR006058">
    <property type="entry name" value="2Fe2S_fd_BS"/>
</dbReference>
<dbReference type="Pfam" id="PF00111">
    <property type="entry name" value="Fer2"/>
    <property type="match status" value="1"/>
</dbReference>
<dbReference type="InterPro" id="IPR001041">
    <property type="entry name" value="2Fe-2S_ferredoxin-type"/>
</dbReference>